<comment type="pathway">
    <text evidence="7">Cofactor biosynthesis; pyridoxine 5'-phosphate biosynthesis; pyridoxine 5'-phosphate from D-erythrose 4-phosphate: step 4/5.</text>
</comment>
<feature type="binding site" evidence="7">
    <location>
        <position position="282"/>
    </location>
    <ligand>
        <name>a divalent metal cation</name>
        <dbReference type="ChEBI" id="CHEBI:60240"/>
        <note>ligand shared between dimeric partners</note>
    </ligand>
</feature>
<comment type="miscellaneous">
    <text evidence="7">The active site is located at the dimer interface.</text>
</comment>
<dbReference type="NCBIfam" id="NF003699">
    <property type="entry name" value="PRK05312.1"/>
    <property type="match status" value="1"/>
</dbReference>
<dbReference type="Pfam" id="PF04166">
    <property type="entry name" value="PdxA"/>
    <property type="match status" value="1"/>
</dbReference>
<proteinExistence type="inferred from homology"/>
<comment type="subcellular location">
    <subcellularLocation>
        <location evidence="7">Cytoplasm</location>
    </subcellularLocation>
</comment>
<feature type="binding site" evidence="7">
    <location>
        <position position="148"/>
    </location>
    <ligand>
        <name>substrate</name>
    </ligand>
</feature>
<comment type="subunit">
    <text evidence="7">Homodimer.</text>
</comment>
<comment type="similarity">
    <text evidence="7">Belongs to the PdxA family.</text>
</comment>
<dbReference type="NCBIfam" id="TIGR00557">
    <property type="entry name" value="pdxA"/>
    <property type="match status" value="1"/>
</dbReference>
<comment type="function">
    <text evidence="7">Catalyzes the NAD(P)-dependent oxidation of 4-(phosphooxy)-L-threonine (HTP) into 2-amino-3-oxo-4-(phosphooxy)butyric acid which spontaneously decarboxylates to form 3-amino-2-oxopropyl phosphate (AHAP).</text>
</comment>
<evidence type="ECO:0000256" key="6">
    <source>
        <dbReference type="ARBA" id="ARBA00023096"/>
    </source>
</evidence>
<comment type="caution">
    <text evidence="8">The sequence shown here is derived from an EMBL/GenBank/DDBJ whole genome shotgun (WGS) entry which is preliminary data.</text>
</comment>
<keyword evidence="6 7" id="KW-0664">Pyridoxine biosynthesis</keyword>
<protein>
    <recommendedName>
        <fullName evidence="7">4-hydroxythreonine-4-phosphate dehydrogenase</fullName>
        <ecNumber evidence="7">1.1.1.262</ecNumber>
    </recommendedName>
    <alternativeName>
        <fullName evidence="7">4-(phosphohydroxy)-L-threonine dehydrogenase</fullName>
    </alternativeName>
</protein>
<keyword evidence="2 7" id="KW-0479">Metal-binding</keyword>
<reference evidence="8" key="1">
    <citation type="submission" date="2020-09" db="EMBL/GenBank/DDBJ databases">
        <title>Bosea spartocytisi sp. nov. a root nodule endophyte of Spartocytisus supranubius in the high mountain ecosystem fo the Teide National Park (Canary Islands, Spain).</title>
        <authorList>
            <person name="Pulido-Suarez L."/>
            <person name="Peix A."/>
            <person name="Igual J.M."/>
            <person name="Socas-Perez N."/>
            <person name="Velazquez E."/>
            <person name="Flores-Felix J.D."/>
            <person name="Leon-Barrios M."/>
        </authorList>
    </citation>
    <scope>NUCLEOTIDE SEQUENCE</scope>
    <source>
        <strain evidence="8">SSUT16</strain>
    </source>
</reference>
<keyword evidence="7" id="KW-0170">Cobalt</keyword>
<dbReference type="GO" id="GO:0005737">
    <property type="term" value="C:cytoplasm"/>
    <property type="evidence" value="ECO:0007669"/>
    <property type="project" value="UniProtKB-SubCell"/>
</dbReference>
<dbReference type="GO" id="GO:0042823">
    <property type="term" value="P:pyridoxal phosphate biosynthetic process"/>
    <property type="evidence" value="ECO:0007669"/>
    <property type="project" value="UniProtKB-UniRule"/>
</dbReference>
<keyword evidence="7" id="KW-0862">Zinc</keyword>
<evidence type="ECO:0000256" key="4">
    <source>
        <dbReference type="ARBA" id="ARBA00023002"/>
    </source>
</evidence>
<keyword evidence="5 7" id="KW-0520">NAD</keyword>
<feature type="binding site" evidence="7">
    <location>
        <position position="149"/>
    </location>
    <ligand>
        <name>substrate</name>
    </ligand>
</feature>
<dbReference type="InterPro" id="IPR037510">
    <property type="entry name" value="PdxA"/>
</dbReference>
<dbReference type="EC" id="1.1.1.262" evidence="7"/>
<feature type="binding site" evidence="7">
    <location>
        <position position="308"/>
    </location>
    <ligand>
        <name>substrate</name>
    </ligand>
</feature>
<comment type="cofactor">
    <cofactor evidence="7">
        <name>Zn(2+)</name>
        <dbReference type="ChEBI" id="CHEBI:29105"/>
    </cofactor>
    <cofactor evidence="7">
        <name>Mg(2+)</name>
        <dbReference type="ChEBI" id="CHEBI:18420"/>
    </cofactor>
    <cofactor evidence="7">
        <name>Co(2+)</name>
        <dbReference type="ChEBI" id="CHEBI:48828"/>
    </cofactor>
    <text evidence="7">Binds 1 divalent metal cation per subunit. Can use ions such as Zn(2+), Mg(2+) or Co(2+).</text>
</comment>
<feature type="binding site" evidence="7">
    <location>
        <position position="299"/>
    </location>
    <ligand>
        <name>substrate</name>
    </ligand>
</feature>
<name>A0A927E869_9HYPH</name>
<dbReference type="GO" id="GO:0008270">
    <property type="term" value="F:zinc ion binding"/>
    <property type="evidence" value="ECO:0007669"/>
    <property type="project" value="UniProtKB-UniRule"/>
</dbReference>
<keyword evidence="9" id="KW-1185">Reference proteome</keyword>
<dbReference type="GO" id="GO:0050570">
    <property type="term" value="F:4-hydroxythreonine-4-phosphate dehydrogenase activity"/>
    <property type="evidence" value="ECO:0007669"/>
    <property type="project" value="UniProtKB-UniRule"/>
</dbReference>
<dbReference type="GO" id="GO:0000287">
    <property type="term" value="F:magnesium ion binding"/>
    <property type="evidence" value="ECO:0007669"/>
    <property type="project" value="UniProtKB-UniRule"/>
</dbReference>
<evidence type="ECO:0000256" key="7">
    <source>
        <dbReference type="HAMAP-Rule" id="MF_00536"/>
    </source>
</evidence>
<keyword evidence="1 7" id="KW-0963">Cytoplasm</keyword>
<dbReference type="HAMAP" id="MF_00536">
    <property type="entry name" value="PdxA"/>
    <property type="match status" value="1"/>
</dbReference>
<evidence type="ECO:0000256" key="1">
    <source>
        <dbReference type="ARBA" id="ARBA00022490"/>
    </source>
</evidence>
<evidence type="ECO:0000256" key="5">
    <source>
        <dbReference type="ARBA" id="ARBA00023027"/>
    </source>
</evidence>
<evidence type="ECO:0000256" key="3">
    <source>
        <dbReference type="ARBA" id="ARBA00022857"/>
    </source>
</evidence>
<evidence type="ECO:0000256" key="2">
    <source>
        <dbReference type="ARBA" id="ARBA00022723"/>
    </source>
</evidence>
<feature type="binding site" evidence="7">
    <location>
        <position position="290"/>
    </location>
    <ligand>
        <name>substrate</name>
    </ligand>
</feature>
<dbReference type="GO" id="GO:0050897">
    <property type="term" value="F:cobalt ion binding"/>
    <property type="evidence" value="ECO:0007669"/>
    <property type="project" value="UniProtKB-UniRule"/>
</dbReference>
<dbReference type="GO" id="GO:0051287">
    <property type="term" value="F:NAD binding"/>
    <property type="evidence" value="ECO:0007669"/>
    <property type="project" value="InterPro"/>
</dbReference>
<organism evidence="8 9">
    <name type="scientific">Bosea spartocytisi</name>
    <dbReference type="NCBI Taxonomy" id="2773451"/>
    <lineage>
        <taxon>Bacteria</taxon>
        <taxon>Pseudomonadati</taxon>
        <taxon>Pseudomonadota</taxon>
        <taxon>Alphaproteobacteria</taxon>
        <taxon>Hyphomicrobiales</taxon>
        <taxon>Boseaceae</taxon>
        <taxon>Bosea</taxon>
    </lineage>
</organism>
<gene>
    <name evidence="7 8" type="primary">pdxA</name>
    <name evidence="8" type="ORF">IED13_05310</name>
</gene>
<evidence type="ECO:0000313" key="9">
    <source>
        <dbReference type="Proteomes" id="UP000619295"/>
    </source>
</evidence>
<dbReference type="EMBL" id="JACXWY010000002">
    <property type="protein sequence ID" value="MBD3845105.1"/>
    <property type="molecule type" value="Genomic_DNA"/>
</dbReference>
<dbReference type="InterPro" id="IPR005255">
    <property type="entry name" value="PdxA_fam"/>
</dbReference>
<feature type="binding site" evidence="7">
    <location>
        <position position="227"/>
    </location>
    <ligand>
        <name>a divalent metal cation</name>
        <dbReference type="ChEBI" id="CHEBI:60240"/>
        <note>ligand shared between dimeric partners</note>
    </ligand>
</feature>
<dbReference type="Proteomes" id="UP000619295">
    <property type="component" value="Unassembled WGS sequence"/>
</dbReference>
<feature type="binding site" evidence="7">
    <location>
        <position position="182"/>
    </location>
    <ligand>
        <name>a divalent metal cation</name>
        <dbReference type="ChEBI" id="CHEBI:60240"/>
        <note>ligand shared between dimeric partners</note>
    </ligand>
</feature>
<accession>A0A927E869</accession>
<keyword evidence="4 7" id="KW-0560">Oxidoreductase</keyword>
<dbReference type="Gene3D" id="3.40.718.10">
    <property type="entry name" value="Isopropylmalate Dehydrogenase"/>
    <property type="match status" value="1"/>
</dbReference>
<dbReference type="SUPFAM" id="SSF53659">
    <property type="entry name" value="Isocitrate/Isopropylmalate dehydrogenase-like"/>
    <property type="match status" value="1"/>
</dbReference>
<dbReference type="AlphaFoldDB" id="A0A927E869"/>
<sequence>MARASATSERPLPTLPLALTQGDPAGIGPELSLRAWQERKERALPAFACIANAEQLARTAERLGWPIPIRECSWEEAPAVFQEALPVIPLAQAADVLPGKPDPVSAAATIASIDRAVAAVRAGQAGAVVTNPIAKSVLYAAGFKHPGHTEYLAHLAAEGGVEPLPVMMLWCEELAVIPVTIHVPLQRVPELLTTKLIVDTARIVAAGLRQQFGIASPRLALSGLNPHAGENGTMGREDEDIVKPAIAQLQAEGIDARGPYPADTMFHARARAGYDAALAMYHDQALIPIKTIAFDEGVNVTLGLPFIRTSPDHGTAFDIAGRGIARPDSLCAALRLAARMAGRRDAAHEAAGQP</sequence>
<comment type="catalytic activity">
    <reaction evidence="7">
        <text>4-(phosphooxy)-L-threonine + NAD(+) = 3-amino-2-oxopropyl phosphate + CO2 + NADH</text>
        <dbReference type="Rhea" id="RHEA:32275"/>
        <dbReference type="ChEBI" id="CHEBI:16526"/>
        <dbReference type="ChEBI" id="CHEBI:57279"/>
        <dbReference type="ChEBI" id="CHEBI:57540"/>
        <dbReference type="ChEBI" id="CHEBI:57945"/>
        <dbReference type="ChEBI" id="CHEBI:58452"/>
        <dbReference type="EC" id="1.1.1.262"/>
    </reaction>
</comment>
<keyword evidence="3 7" id="KW-0521">NADP</keyword>
<dbReference type="PANTHER" id="PTHR30004">
    <property type="entry name" value="4-HYDROXYTHREONINE-4-PHOSPHATE DEHYDROGENASE"/>
    <property type="match status" value="1"/>
</dbReference>
<evidence type="ECO:0000313" key="8">
    <source>
        <dbReference type="EMBL" id="MBD3845105.1"/>
    </source>
</evidence>
<dbReference type="PANTHER" id="PTHR30004:SF6">
    <property type="entry name" value="D-THREONATE 4-PHOSPHATE DEHYDROGENASE"/>
    <property type="match status" value="1"/>
</dbReference>
<keyword evidence="7" id="KW-0460">Magnesium</keyword>
<dbReference type="GO" id="GO:0008615">
    <property type="term" value="P:pyridoxine biosynthetic process"/>
    <property type="evidence" value="ECO:0007669"/>
    <property type="project" value="UniProtKB-UniRule"/>
</dbReference>